<feature type="binding site" evidence="8">
    <location>
        <begin position="14"/>
        <end position="21"/>
    </location>
    <ligand>
        <name>GTP</name>
        <dbReference type="ChEBI" id="CHEBI:37565"/>
    </ligand>
</feature>
<dbReference type="FunFam" id="2.40.30.10:FF:000013">
    <property type="entry name" value="eukaryotic translation initiation factor 5B"/>
    <property type="match status" value="1"/>
</dbReference>
<evidence type="ECO:0000313" key="13">
    <source>
        <dbReference type="Proteomes" id="UP000320766"/>
    </source>
</evidence>
<evidence type="ECO:0000256" key="5">
    <source>
        <dbReference type="ARBA" id="ARBA00022917"/>
    </source>
</evidence>
<protein>
    <recommendedName>
        <fullName evidence="2 8">Probable translation initiation factor IF-2</fullName>
    </recommendedName>
</protein>
<evidence type="ECO:0000256" key="9">
    <source>
        <dbReference type="RuleBase" id="RU000644"/>
    </source>
</evidence>
<reference evidence="12 13" key="1">
    <citation type="journal article" date="2019" name="Nat. Microbiol.">
        <title>Wide diversity of methane and short-chain alkane metabolisms in uncultured archaea.</title>
        <authorList>
            <person name="Borrel G."/>
            <person name="Adam P.S."/>
            <person name="McKay L.J."/>
            <person name="Chen L.X."/>
            <person name="Sierra-Garcia I.N."/>
            <person name="Sieber C.M."/>
            <person name="Letourneur Q."/>
            <person name="Ghozlane A."/>
            <person name="Andersen G.L."/>
            <person name="Li W.J."/>
            <person name="Hallam S.J."/>
            <person name="Muyzer G."/>
            <person name="de Oliveira V.M."/>
            <person name="Inskeep W.P."/>
            <person name="Banfield J.F."/>
            <person name="Gribaldo S."/>
        </authorList>
    </citation>
    <scope>NUCLEOTIDE SEQUENCE [LARGE SCALE GENOMIC DNA]</scope>
    <source>
        <strain evidence="12">NM1b</strain>
    </source>
</reference>
<dbReference type="GO" id="GO:0005525">
    <property type="term" value="F:GTP binding"/>
    <property type="evidence" value="ECO:0007669"/>
    <property type="project" value="UniProtKB-KW"/>
</dbReference>
<dbReference type="InterPro" id="IPR027417">
    <property type="entry name" value="P-loop_NTPase"/>
</dbReference>
<dbReference type="CDD" id="cd16266">
    <property type="entry name" value="IF2_aeIF5B_IV"/>
    <property type="match status" value="1"/>
</dbReference>
<comment type="function">
    <text evidence="7 8 9">Function in general translation initiation by promoting the binding of the formylmethionine-tRNA to ribosomes. Seems to function along with eIF-2.</text>
</comment>
<dbReference type="HAMAP" id="MF_00100_A">
    <property type="entry name" value="IF_2_A"/>
    <property type="match status" value="1"/>
</dbReference>
<evidence type="ECO:0000256" key="3">
    <source>
        <dbReference type="ARBA" id="ARBA00022540"/>
    </source>
</evidence>
<dbReference type="NCBIfam" id="TIGR00491">
    <property type="entry name" value="aIF-2"/>
    <property type="match status" value="1"/>
</dbReference>
<evidence type="ECO:0000259" key="11">
    <source>
        <dbReference type="PROSITE" id="PS51722"/>
    </source>
</evidence>
<keyword evidence="10" id="KW-0175">Coiled coil</keyword>
<dbReference type="GO" id="GO:0003743">
    <property type="term" value="F:translation initiation factor activity"/>
    <property type="evidence" value="ECO:0007669"/>
    <property type="project" value="UniProtKB-UniRule"/>
</dbReference>
<dbReference type="Pfam" id="PF11987">
    <property type="entry name" value="IF-2"/>
    <property type="match status" value="1"/>
</dbReference>
<gene>
    <name evidence="8" type="primary">infB</name>
    <name evidence="12" type="ORF">EF807_00710</name>
</gene>
<dbReference type="InterPro" id="IPR015760">
    <property type="entry name" value="TIF_IF2"/>
</dbReference>
<dbReference type="NCBIfam" id="NF003078">
    <property type="entry name" value="PRK04004.1"/>
    <property type="match status" value="1"/>
</dbReference>
<dbReference type="PROSITE" id="PS51722">
    <property type="entry name" value="G_TR_2"/>
    <property type="match status" value="1"/>
</dbReference>
<dbReference type="FunFam" id="3.40.50.10050:FF:000001">
    <property type="entry name" value="Translation initiation factor IF-2"/>
    <property type="match status" value="1"/>
</dbReference>
<dbReference type="AlphaFoldDB" id="A0A520KYS0"/>
<dbReference type="InterPro" id="IPR009000">
    <property type="entry name" value="Transl_B-barrel_sf"/>
</dbReference>
<dbReference type="InterPro" id="IPR029459">
    <property type="entry name" value="EFTU-type"/>
</dbReference>
<evidence type="ECO:0000256" key="10">
    <source>
        <dbReference type="SAM" id="Coils"/>
    </source>
</evidence>
<evidence type="ECO:0000256" key="7">
    <source>
        <dbReference type="ARBA" id="ARBA00024852"/>
    </source>
</evidence>
<dbReference type="InterPro" id="IPR023115">
    <property type="entry name" value="TIF_IF2_dom3"/>
</dbReference>
<feature type="domain" description="Tr-type G" evidence="11">
    <location>
        <begin position="5"/>
        <end position="218"/>
    </location>
</feature>
<dbReference type="InterPro" id="IPR000795">
    <property type="entry name" value="T_Tr_GTP-bd_dom"/>
</dbReference>
<dbReference type="FunFam" id="3.40.50.300:FF:000112">
    <property type="entry name" value="Eukaryotic translation initiation factor 5B"/>
    <property type="match status" value="1"/>
</dbReference>
<dbReference type="Gene3D" id="2.40.30.10">
    <property type="entry name" value="Translation factors"/>
    <property type="match status" value="2"/>
</dbReference>
<dbReference type="Proteomes" id="UP000320766">
    <property type="component" value="Unassembled WGS sequence"/>
</dbReference>
<evidence type="ECO:0000256" key="6">
    <source>
        <dbReference type="ARBA" id="ARBA00023134"/>
    </source>
</evidence>
<dbReference type="Pfam" id="PF14578">
    <property type="entry name" value="GTP_EFTU_D4"/>
    <property type="match status" value="1"/>
</dbReference>
<dbReference type="InterPro" id="IPR005225">
    <property type="entry name" value="Small_GTP-bd"/>
</dbReference>
<evidence type="ECO:0000256" key="2">
    <source>
        <dbReference type="ARBA" id="ARBA00020166"/>
    </source>
</evidence>
<dbReference type="SUPFAM" id="SSF50447">
    <property type="entry name" value="Translation proteins"/>
    <property type="match status" value="1"/>
</dbReference>
<dbReference type="PANTHER" id="PTHR43381:SF4">
    <property type="entry name" value="EUKARYOTIC TRANSLATION INITIATION FACTOR 5B"/>
    <property type="match status" value="1"/>
</dbReference>
<feature type="binding site" evidence="8">
    <location>
        <begin position="73"/>
        <end position="77"/>
    </location>
    <ligand>
        <name>GTP</name>
        <dbReference type="ChEBI" id="CHEBI:37565"/>
    </ligand>
</feature>
<dbReference type="NCBIfam" id="NF011418">
    <property type="entry name" value="PRK14845.1"/>
    <property type="match status" value="1"/>
</dbReference>
<dbReference type="PANTHER" id="PTHR43381">
    <property type="entry name" value="TRANSLATION INITIATION FACTOR IF-2-RELATED"/>
    <property type="match status" value="1"/>
</dbReference>
<keyword evidence="3 8" id="KW-0396">Initiation factor</keyword>
<accession>A0A520KYS0</accession>
<dbReference type="InterPro" id="IPR004544">
    <property type="entry name" value="TF_aIF-2_arc"/>
</dbReference>
<proteinExistence type="inferred from homology"/>
<feature type="binding site" evidence="8">
    <location>
        <begin position="127"/>
        <end position="130"/>
    </location>
    <ligand>
        <name>GTP</name>
        <dbReference type="ChEBI" id="CHEBI:37565"/>
    </ligand>
</feature>
<comment type="caution">
    <text evidence="12">The sequence shown here is derived from an EMBL/GenBank/DDBJ whole genome shotgun (WGS) entry which is preliminary data.</text>
</comment>
<evidence type="ECO:0000313" key="12">
    <source>
        <dbReference type="EMBL" id="RZN73391.1"/>
    </source>
</evidence>
<dbReference type="CDD" id="cd01887">
    <property type="entry name" value="IF2_eIF5B"/>
    <property type="match status" value="1"/>
</dbReference>
<feature type="coiled-coil region" evidence="10">
    <location>
        <begin position="320"/>
        <end position="347"/>
    </location>
</feature>
<dbReference type="GO" id="GO:0005737">
    <property type="term" value="C:cytoplasm"/>
    <property type="evidence" value="ECO:0007669"/>
    <property type="project" value="TreeGrafter"/>
</dbReference>
<dbReference type="SUPFAM" id="SSF52156">
    <property type="entry name" value="Initiation factor IF2/eIF5b, domain 3"/>
    <property type="match status" value="1"/>
</dbReference>
<dbReference type="SUPFAM" id="SSF52540">
    <property type="entry name" value="P-loop containing nucleoside triphosphate hydrolases"/>
    <property type="match status" value="1"/>
</dbReference>
<dbReference type="NCBIfam" id="TIGR00231">
    <property type="entry name" value="small_GTP"/>
    <property type="match status" value="1"/>
</dbReference>
<organism evidence="12 13">
    <name type="scientific">Candidatus Methanolliviera hydrocarbonicum</name>
    <dbReference type="NCBI Taxonomy" id="2491085"/>
    <lineage>
        <taxon>Archaea</taxon>
        <taxon>Methanobacteriati</taxon>
        <taxon>Methanobacteriota</taxon>
        <taxon>Candidatus Methanoliparia</taxon>
        <taxon>Candidatus Methanoliparales</taxon>
        <taxon>Candidatus Methanollivieraceae</taxon>
        <taxon>Candidatus Methanolliviera</taxon>
    </lineage>
</organism>
<dbReference type="InterPro" id="IPR036925">
    <property type="entry name" value="TIF_IF2_dom3_sf"/>
</dbReference>
<sequence length="587" mass="65495">MSEDIRTPIVCVLGHVDHGKTSLLDKIRGSRVIDKESGAITQHIGATEVPISAIKELCGTNVEYGLPGLLFIDTPGHHAFTTLRNRGGALADLAVLIVDIVEGFQPQTIESINILKRYKTPFIVAANKIDRIGGWRPFEDESFVSSYKKQGENIRHIFDDHLYSLIEQIYKYGFSSDRYDRVRDFQKNISVVPMSAKTGEGVSDLLLILIGLAQRFLEESLKIHAKGPGKGVILEIKEEKGLGITLDTILYDGMIKEGDTIVVGGKDKPVVTKVKALLKPSPMTEIRVEKRFNRAKKVTAAAGIKISAPKLEDALAGSPLVVANDRVEEIKREMEEEISEVKILGEVKTDGIVIKADTIGSLDALIGELKEKEIPIRMADIGDISKRDIIEAETVKEELYSVLIGFNVNVLPNARQYLMKSEVKVFVDDVIYNLIDEYLEWFEEKRSLREKRKIEAITRPGRIEILPDFVFRSSKPAIVGVRVLAGSIKPGLSLINDDGRYSGSIKQIQDKGETIKVADKDMEVAMSIEDVTVGRQIKEGDTLNIDIPEKHAKILEEEFYDSLSCEDADVFKILIEIKRKDNPFWAK</sequence>
<keyword evidence="4 8" id="KW-0547">Nucleotide-binding</keyword>
<dbReference type="PRINTS" id="PR00315">
    <property type="entry name" value="ELONGATNFCT"/>
</dbReference>
<dbReference type="Gene3D" id="3.40.50.10050">
    <property type="entry name" value="Translation initiation factor IF- 2, domain 3"/>
    <property type="match status" value="1"/>
</dbReference>
<evidence type="ECO:0000256" key="8">
    <source>
        <dbReference type="HAMAP-Rule" id="MF_00100"/>
    </source>
</evidence>
<evidence type="ECO:0000256" key="4">
    <source>
        <dbReference type="ARBA" id="ARBA00022741"/>
    </source>
</evidence>
<dbReference type="Gene3D" id="3.40.50.300">
    <property type="entry name" value="P-loop containing nucleotide triphosphate hydrolases"/>
    <property type="match status" value="1"/>
</dbReference>
<name>A0A520KYS0_9EURY</name>
<dbReference type="GO" id="GO:0003924">
    <property type="term" value="F:GTPase activity"/>
    <property type="evidence" value="ECO:0007669"/>
    <property type="project" value="UniProtKB-UniRule"/>
</dbReference>
<keyword evidence="5 8" id="KW-0648">Protein biosynthesis</keyword>
<evidence type="ECO:0000256" key="1">
    <source>
        <dbReference type="ARBA" id="ARBA00007733"/>
    </source>
</evidence>
<dbReference type="Pfam" id="PF00009">
    <property type="entry name" value="GTP_EFTU"/>
    <property type="match status" value="1"/>
</dbReference>
<comment type="similarity">
    <text evidence="1 8 9">Belongs to the TRAFAC class translation factor GTPase superfamily. Classic translation factor GTPase family. IF-2 subfamily.</text>
</comment>
<dbReference type="CDD" id="cd03703">
    <property type="entry name" value="aeIF5B_II"/>
    <property type="match status" value="1"/>
</dbReference>
<dbReference type="EMBL" id="RXIL01000011">
    <property type="protein sequence ID" value="RZN73391.1"/>
    <property type="molecule type" value="Genomic_DNA"/>
</dbReference>
<keyword evidence="6 8" id="KW-0342">GTP-binding</keyword>